<feature type="compositionally biased region" description="Basic and acidic residues" evidence="11">
    <location>
        <begin position="216"/>
        <end position="227"/>
    </location>
</feature>
<dbReference type="Pfam" id="PF17820">
    <property type="entry name" value="PDZ_6"/>
    <property type="match status" value="1"/>
</dbReference>
<evidence type="ECO:0000256" key="11">
    <source>
        <dbReference type="SAM" id="MobiDB-lite"/>
    </source>
</evidence>
<accession>A0ABU0TV33</accession>
<evidence type="ECO:0000256" key="10">
    <source>
        <dbReference type="ARBA" id="ARBA00023136"/>
    </source>
</evidence>
<dbReference type="PANTHER" id="PTHR42837">
    <property type="entry name" value="REGULATOR OF SIGMA-E PROTEASE RSEP"/>
    <property type="match status" value="1"/>
</dbReference>
<keyword evidence="8 12" id="KW-1133">Transmembrane helix</keyword>
<feature type="transmembrane region" description="Helical" evidence="12">
    <location>
        <begin position="702"/>
        <end position="722"/>
    </location>
</feature>
<evidence type="ECO:0000313" key="15">
    <source>
        <dbReference type="Proteomes" id="UP001226691"/>
    </source>
</evidence>
<evidence type="ECO:0000313" key="14">
    <source>
        <dbReference type="EMBL" id="MDQ1122792.1"/>
    </source>
</evidence>
<sequence>MVRARPVAGAERELGAVLPLVDDLDRPVGVGSGVVRDRRSDDRDDGDLGARGDLGAGGGVEAHDATARTVGAEQRQLRLEVLAHVGVVVKVVVREVGEPGDVEHQAVDAVARQRLSADLDGHGLDAALAHESEQGVELRRLRRGQPRHDDLACDVALGRRRQTRDDAELAEDALQQVRHARLAVGAGRGQQLGELVVGAGAVHPSRQVAEQGAGVADHDDRQTRGCRDLGAVGIGDDRDGAALGGGRGEVGPVAVHAADGDEDLSGAQVRGGEGQAGEGRALDVADAADAEASGQLREIAAGRSLRPEHGREVRGRVGRHLIHCLIRRRTDIASRPHGRFKGGRRYRRGVTALAFLIGVIVLVIGLAVSIALHEIGHLLPAKLFGVRVGQYMIGFGPTLWSKRIGETEYGFKALPLGGFISMAGMYPPAAEGAEPGARRSRFFATMVQDARDANAETLIAADDRVFYKLPVWKRVIVMLGGPLMNLVLAVVLFTIALSGIGVQQGTTTVASVSQCVIPASQQRDACTSADPVAPAAAAGIQPGDKLVSVDGTPVSTFADAAAIIQRSPGKQLSVVIERGGAQQTVQFTPQSTDRAVTDDRGRPVTDAAGQPEYETVGFAGLLAQKALVPQPIWSGADATGQYVGQVVQIVSQLPVRIYDVAVDTLTGQPRDANSPMSVVGAGRLAGDIAAVDAPILDRVQSIIALLAGLNVALFVFNLIPLLPLDGGHVVVALWDGIKRWFARLRGKVARPVDATKLVPVTFVVVVLLVGMGGILFLADIFNPVQLL</sequence>
<evidence type="ECO:0000256" key="9">
    <source>
        <dbReference type="ARBA" id="ARBA00023049"/>
    </source>
</evidence>
<evidence type="ECO:0000256" key="3">
    <source>
        <dbReference type="ARBA" id="ARBA00007931"/>
    </source>
</evidence>
<feature type="transmembrane region" description="Helical" evidence="12">
    <location>
        <begin position="349"/>
        <end position="372"/>
    </location>
</feature>
<dbReference type="PANTHER" id="PTHR42837:SF2">
    <property type="entry name" value="MEMBRANE METALLOPROTEASE ARASP2, CHLOROPLASTIC-RELATED"/>
    <property type="match status" value="1"/>
</dbReference>
<keyword evidence="7" id="KW-0862">Zinc</keyword>
<protein>
    <submittedName>
        <fullName evidence="14">Membrane-associated protease RseP (Regulator of RpoE activity)</fullName>
    </submittedName>
</protein>
<dbReference type="SMART" id="SM00228">
    <property type="entry name" value="PDZ"/>
    <property type="match status" value="1"/>
</dbReference>
<reference evidence="14 15" key="1">
    <citation type="submission" date="2023-07" db="EMBL/GenBank/DDBJ databases">
        <title>Functional and genomic diversity of the sorghum phyllosphere microbiome.</title>
        <authorList>
            <person name="Shade A."/>
        </authorList>
    </citation>
    <scope>NUCLEOTIDE SEQUENCE [LARGE SCALE GENOMIC DNA]</scope>
    <source>
        <strain evidence="14 15">SORGH_AS_1207</strain>
    </source>
</reference>
<feature type="compositionally biased region" description="Basic and acidic residues" evidence="11">
    <location>
        <begin position="35"/>
        <end position="50"/>
    </location>
</feature>
<organism evidence="14 15">
    <name type="scientific">Microbacterium trichothecenolyticum</name>
    <name type="common">Aureobacterium trichothecenolyticum</name>
    <dbReference type="NCBI Taxonomy" id="69370"/>
    <lineage>
        <taxon>Bacteria</taxon>
        <taxon>Bacillati</taxon>
        <taxon>Actinomycetota</taxon>
        <taxon>Actinomycetes</taxon>
        <taxon>Micrococcales</taxon>
        <taxon>Microbacteriaceae</taxon>
        <taxon>Microbacterium</taxon>
    </lineage>
</organism>
<gene>
    <name evidence="14" type="ORF">QE412_001365</name>
</gene>
<dbReference type="GO" id="GO:0006508">
    <property type="term" value="P:proteolysis"/>
    <property type="evidence" value="ECO:0007669"/>
    <property type="project" value="UniProtKB-KW"/>
</dbReference>
<dbReference type="InterPro" id="IPR036034">
    <property type="entry name" value="PDZ_sf"/>
</dbReference>
<comment type="similarity">
    <text evidence="3">Belongs to the peptidase M50B family.</text>
</comment>
<feature type="region of interest" description="Disordered" evidence="11">
    <location>
        <begin position="209"/>
        <end position="231"/>
    </location>
</feature>
<dbReference type="InterPro" id="IPR004387">
    <property type="entry name" value="Pept_M50_Zn"/>
</dbReference>
<dbReference type="GO" id="GO:0008233">
    <property type="term" value="F:peptidase activity"/>
    <property type="evidence" value="ECO:0007669"/>
    <property type="project" value="UniProtKB-KW"/>
</dbReference>
<dbReference type="InterPro" id="IPR008915">
    <property type="entry name" value="Peptidase_M50"/>
</dbReference>
<keyword evidence="5 12" id="KW-0812">Transmembrane</keyword>
<evidence type="ECO:0000256" key="6">
    <source>
        <dbReference type="ARBA" id="ARBA00022801"/>
    </source>
</evidence>
<evidence type="ECO:0000256" key="5">
    <source>
        <dbReference type="ARBA" id="ARBA00022692"/>
    </source>
</evidence>
<dbReference type="InterPro" id="IPR001478">
    <property type="entry name" value="PDZ"/>
</dbReference>
<name>A0ABU0TV33_MICTR</name>
<evidence type="ECO:0000256" key="1">
    <source>
        <dbReference type="ARBA" id="ARBA00001947"/>
    </source>
</evidence>
<evidence type="ECO:0000259" key="13">
    <source>
        <dbReference type="SMART" id="SM00228"/>
    </source>
</evidence>
<dbReference type="Proteomes" id="UP001226691">
    <property type="component" value="Unassembled WGS sequence"/>
</dbReference>
<dbReference type="Pfam" id="PF02163">
    <property type="entry name" value="Peptidase_M50"/>
    <property type="match status" value="1"/>
</dbReference>
<dbReference type="Gene3D" id="2.30.42.10">
    <property type="match status" value="1"/>
</dbReference>
<comment type="caution">
    <text evidence="14">The sequence shown here is derived from an EMBL/GenBank/DDBJ whole genome shotgun (WGS) entry which is preliminary data.</text>
</comment>
<dbReference type="CDD" id="cd06163">
    <property type="entry name" value="S2P-M50_PDZ_RseP-like"/>
    <property type="match status" value="1"/>
</dbReference>
<keyword evidence="10 12" id="KW-0472">Membrane</keyword>
<feature type="domain" description="PDZ" evidence="13">
    <location>
        <begin position="498"/>
        <end position="580"/>
    </location>
</feature>
<comment type="cofactor">
    <cofactor evidence="1">
        <name>Zn(2+)</name>
        <dbReference type="ChEBI" id="CHEBI:29105"/>
    </cofactor>
</comment>
<feature type="transmembrane region" description="Helical" evidence="12">
    <location>
        <begin position="475"/>
        <end position="497"/>
    </location>
</feature>
<feature type="transmembrane region" description="Helical" evidence="12">
    <location>
        <begin position="757"/>
        <end position="778"/>
    </location>
</feature>
<proteinExistence type="inferred from homology"/>
<feature type="region of interest" description="Disordered" evidence="11">
    <location>
        <begin position="31"/>
        <end position="62"/>
    </location>
</feature>
<comment type="subcellular location">
    <subcellularLocation>
        <location evidence="2">Membrane</location>
        <topology evidence="2">Multi-pass membrane protein</topology>
    </subcellularLocation>
</comment>
<dbReference type="InterPro" id="IPR041489">
    <property type="entry name" value="PDZ_6"/>
</dbReference>
<keyword evidence="6" id="KW-0378">Hydrolase</keyword>
<dbReference type="EMBL" id="JAUTBF010000001">
    <property type="protein sequence ID" value="MDQ1122792.1"/>
    <property type="molecule type" value="Genomic_DNA"/>
</dbReference>
<evidence type="ECO:0000256" key="8">
    <source>
        <dbReference type="ARBA" id="ARBA00022989"/>
    </source>
</evidence>
<keyword evidence="15" id="KW-1185">Reference proteome</keyword>
<keyword evidence="4 14" id="KW-0645">Protease</keyword>
<dbReference type="SUPFAM" id="SSF50156">
    <property type="entry name" value="PDZ domain-like"/>
    <property type="match status" value="1"/>
</dbReference>
<keyword evidence="9" id="KW-0482">Metalloprotease</keyword>
<evidence type="ECO:0000256" key="4">
    <source>
        <dbReference type="ARBA" id="ARBA00022670"/>
    </source>
</evidence>
<evidence type="ECO:0000256" key="12">
    <source>
        <dbReference type="SAM" id="Phobius"/>
    </source>
</evidence>
<evidence type="ECO:0000256" key="2">
    <source>
        <dbReference type="ARBA" id="ARBA00004141"/>
    </source>
</evidence>
<evidence type="ECO:0000256" key="7">
    <source>
        <dbReference type="ARBA" id="ARBA00022833"/>
    </source>
</evidence>